<dbReference type="SUPFAM" id="SSF52540">
    <property type="entry name" value="P-loop containing nucleoside triphosphate hydrolases"/>
    <property type="match status" value="1"/>
</dbReference>
<dbReference type="PANTHER" id="PTHR32175">
    <property type="entry name" value="PROTEIN, PUTATIVE, EXPRESSED-RELATED"/>
    <property type="match status" value="1"/>
</dbReference>
<dbReference type="RefSeq" id="WP_062544543.1">
    <property type="nucleotide sequence ID" value="NZ_CP012643.1"/>
</dbReference>
<keyword evidence="3" id="KW-1185">Reference proteome</keyword>
<dbReference type="Proteomes" id="UP000061382">
    <property type="component" value="Chromosome"/>
</dbReference>
<dbReference type="PANTHER" id="PTHR32175:SF26">
    <property type="entry name" value="PROTEIN, PUTATIVE, EXPRESSED-RELATED"/>
    <property type="match status" value="1"/>
</dbReference>
<dbReference type="InterPro" id="IPR027417">
    <property type="entry name" value="P-loop_NTPase"/>
</dbReference>
<dbReference type="GO" id="GO:0008146">
    <property type="term" value="F:sulfotransferase activity"/>
    <property type="evidence" value="ECO:0007669"/>
    <property type="project" value="InterPro"/>
</dbReference>
<evidence type="ECO:0000313" key="2">
    <source>
        <dbReference type="EMBL" id="ALJ00010.1"/>
    </source>
</evidence>
<dbReference type="EMBL" id="CP012643">
    <property type="protein sequence ID" value="ALJ00010.1"/>
    <property type="molecule type" value="Genomic_DNA"/>
</dbReference>
<dbReference type="Pfam" id="PF00685">
    <property type="entry name" value="Sulfotransfer_1"/>
    <property type="match status" value="1"/>
</dbReference>
<sequence>MKLSVLPVYLRTVAAIYTKRAANLLPVWKGKGYTTFAILGRARTGSTLLHTYLNSHTRILSIDEFLHPANTITFTPDQTLEYLHTTGLKKYSGLIQALGFKLFYEWQGERYTPMWDLFRQDPALKIIHLKRRNHLRSLVSLRIALKNKKWSKGVYEAGESAYSKAVLLSQEECLQHFKAMEEEEKQFDMFFEKQHKIELFYEDLVKNPEKELARVQTFLGVKQHRLETLLSRQNPEALSELVVNFQELEYAFRGTKWHAFFVENG</sequence>
<evidence type="ECO:0000313" key="3">
    <source>
        <dbReference type="Proteomes" id="UP000061382"/>
    </source>
</evidence>
<reference evidence="2 3" key="1">
    <citation type="submission" date="2015-08" db="EMBL/GenBank/DDBJ databases">
        <title>Complete genome sequence of Rufibacter tibetensis strain 1351t, a radiation-resistant bacterium from tibet plateau.</title>
        <authorList>
            <person name="Dai J."/>
        </authorList>
    </citation>
    <scope>NUCLEOTIDE SEQUENCE [LARGE SCALE GENOMIC DNA]</scope>
    <source>
        <strain evidence="2 3">1351</strain>
    </source>
</reference>
<dbReference type="Gene3D" id="3.40.50.300">
    <property type="entry name" value="P-loop containing nucleotide triphosphate hydrolases"/>
    <property type="match status" value="1"/>
</dbReference>
<accession>A0A0P0CZ22</accession>
<organism evidence="2 3">
    <name type="scientific">Rufibacter tibetensis</name>
    <dbReference type="NCBI Taxonomy" id="512763"/>
    <lineage>
        <taxon>Bacteria</taxon>
        <taxon>Pseudomonadati</taxon>
        <taxon>Bacteroidota</taxon>
        <taxon>Cytophagia</taxon>
        <taxon>Cytophagales</taxon>
        <taxon>Hymenobacteraceae</taxon>
        <taxon>Rufibacter</taxon>
    </lineage>
</organism>
<dbReference type="AlphaFoldDB" id="A0A0P0CZ22"/>
<dbReference type="PATRIC" id="fig|512763.3.peg.3252"/>
<dbReference type="OrthoDB" id="892919at2"/>
<dbReference type="InterPro" id="IPR000863">
    <property type="entry name" value="Sulfotransferase_dom"/>
</dbReference>
<dbReference type="InterPro" id="IPR052796">
    <property type="entry name" value="Nod_factor_sulfotransferase"/>
</dbReference>
<dbReference type="STRING" id="512763.DC20_14780"/>
<name>A0A0P0CZ22_9BACT</name>
<gene>
    <name evidence="2" type="ORF">DC20_14780</name>
</gene>
<proteinExistence type="predicted"/>
<feature type="domain" description="Sulfotransferase" evidence="1">
    <location>
        <begin position="38"/>
        <end position="241"/>
    </location>
</feature>
<protein>
    <recommendedName>
        <fullName evidence="1">Sulfotransferase domain-containing protein</fullName>
    </recommendedName>
</protein>
<evidence type="ECO:0000259" key="1">
    <source>
        <dbReference type="Pfam" id="PF00685"/>
    </source>
</evidence>
<dbReference type="KEGG" id="rti:DC20_14780"/>